<dbReference type="GeneTree" id="ENSGT00390000003596"/>
<feature type="region of interest" description="Disordered" evidence="1">
    <location>
        <begin position="220"/>
        <end position="261"/>
    </location>
</feature>
<organism evidence="3 4">
    <name type="scientific">Crocodylus porosus</name>
    <name type="common">Saltwater crocodile</name>
    <name type="synonym">Estuarine crocodile</name>
    <dbReference type="NCBI Taxonomy" id="8502"/>
    <lineage>
        <taxon>Eukaryota</taxon>
        <taxon>Metazoa</taxon>
        <taxon>Chordata</taxon>
        <taxon>Craniata</taxon>
        <taxon>Vertebrata</taxon>
        <taxon>Euteleostomi</taxon>
        <taxon>Archelosauria</taxon>
        <taxon>Archosauria</taxon>
        <taxon>Crocodylia</taxon>
        <taxon>Longirostres</taxon>
        <taxon>Crocodylidae</taxon>
        <taxon>Crocodylus</taxon>
    </lineage>
</organism>
<dbReference type="PANTHER" id="PTHR21193:SF3">
    <property type="entry name" value="OXIDOREDUCTASE-LIKE DOMAIN-CONTAINING PROTEIN 1"/>
    <property type="match status" value="1"/>
</dbReference>
<dbReference type="Pfam" id="PF09791">
    <property type="entry name" value="Oxidored-like"/>
    <property type="match status" value="1"/>
</dbReference>
<name>A0A7M4FNB9_CROPO</name>
<reference evidence="3" key="1">
    <citation type="submission" date="2025-08" db="UniProtKB">
        <authorList>
            <consortium name="Ensembl"/>
        </authorList>
    </citation>
    <scope>IDENTIFICATION</scope>
</reference>
<dbReference type="GO" id="GO:0005739">
    <property type="term" value="C:mitochondrion"/>
    <property type="evidence" value="ECO:0007669"/>
    <property type="project" value="TreeGrafter"/>
</dbReference>
<dbReference type="Ensembl" id="ENSCPRT00005030978.1">
    <property type="protein sequence ID" value="ENSCPRP00005026503.1"/>
    <property type="gene ID" value="ENSCPRG00005018396.1"/>
</dbReference>
<evidence type="ECO:0000313" key="3">
    <source>
        <dbReference type="Ensembl" id="ENSCPRP00005026503.1"/>
    </source>
</evidence>
<keyword evidence="4" id="KW-1185">Reference proteome</keyword>
<dbReference type="Proteomes" id="UP000594220">
    <property type="component" value="Unplaced"/>
</dbReference>
<protein>
    <recommendedName>
        <fullName evidence="2">Oxidoreductase-like domain-containing protein</fullName>
    </recommendedName>
</protein>
<dbReference type="PANTHER" id="PTHR21193">
    <property type="entry name" value="OXIDOREDUCTASE-LIKE DOMAIN-CONTAINING PROTEIN 1"/>
    <property type="match status" value="1"/>
</dbReference>
<feature type="region of interest" description="Disordered" evidence="1">
    <location>
        <begin position="46"/>
        <end position="91"/>
    </location>
</feature>
<evidence type="ECO:0000313" key="4">
    <source>
        <dbReference type="Proteomes" id="UP000594220"/>
    </source>
</evidence>
<dbReference type="AlphaFoldDB" id="A0A7M4FNB9"/>
<dbReference type="InterPro" id="IPR019180">
    <property type="entry name" value="Oxidoreductase-like_N"/>
</dbReference>
<proteinExistence type="predicted"/>
<accession>A0A7M4FNB9</accession>
<sequence length="331" mass="35108">MLRLLLHAPHERRLRLPLAPLELGHHDVILGRRLRLPLYGTQGEAMPTLSRQRQGQGGDPGPLHPRSRGSWRSGGTTARLRSIPGTGGTELRVPAPALLPARRRLLAGRFPMAAPTHVPAARDTSCCPLTPPPPLASLARSPAPGLVPPLPLVLCCAEVALRLAAAARVGMLLWGAAECCRRLTAGTQGCWQRCRGAPLALGLSAGQQVLPPCPGSRSLQRCPASPAKADPTGAPGRSPQAAGEAEPCLREASAPGKDGASPFSVPPTLLPPTNCCMSGCHNCVWLAYVEELLQHYRDGGEQALAAVERHIQDENIKAVLKMEISLRVKKD</sequence>
<dbReference type="InterPro" id="IPR039251">
    <property type="entry name" value="OXLD1"/>
</dbReference>
<feature type="domain" description="Oxidoreductase-like" evidence="2">
    <location>
        <begin position="264"/>
        <end position="297"/>
    </location>
</feature>
<reference evidence="3" key="2">
    <citation type="submission" date="2025-09" db="UniProtKB">
        <authorList>
            <consortium name="Ensembl"/>
        </authorList>
    </citation>
    <scope>IDENTIFICATION</scope>
</reference>
<evidence type="ECO:0000259" key="2">
    <source>
        <dbReference type="Pfam" id="PF09791"/>
    </source>
</evidence>
<evidence type="ECO:0000256" key="1">
    <source>
        <dbReference type="SAM" id="MobiDB-lite"/>
    </source>
</evidence>